<accession>A0ABN9P5F0</accession>
<organism evidence="2 3">
    <name type="scientific">[Mycobacterium] wendilense</name>
    <dbReference type="NCBI Taxonomy" id="3064284"/>
    <lineage>
        <taxon>Bacteria</taxon>
        <taxon>Bacillati</taxon>
        <taxon>Actinomycetota</taxon>
        <taxon>Actinomycetes</taxon>
        <taxon>Mycobacteriales</taxon>
        <taxon>Mycobacteriaceae</taxon>
        <taxon>Mycolicibacter</taxon>
    </lineage>
</organism>
<proteinExistence type="predicted"/>
<keyword evidence="3" id="KW-1185">Reference proteome</keyword>
<sequence length="84" mass="8912">MSKSTTTARIDDAAPGDIIALDRGAGGQDFKVVHKETVDSGFLITLEGDDGETCQLEMAPGTPVTRSLEAKWESTQSPTMNSEP</sequence>
<reference evidence="2 3" key="1">
    <citation type="submission" date="2023-08" db="EMBL/GenBank/DDBJ databases">
        <authorList>
            <person name="Folkvardsen B D."/>
            <person name="Norman A."/>
        </authorList>
    </citation>
    <scope>NUCLEOTIDE SEQUENCE [LARGE SCALE GENOMIC DNA]</scope>
    <source>
        <strain evidence="2 3">Mu0050</strain>
    </source>
</reference>
<dbReference type="Proteomes" id="UP001190466">
    <property type="component" value="Chromosome"/>
</dbReference>
<dbReference type="EMBL" id="OY726395">
    <property type="protein sequence ID" value="CAJ1587519.1"/>
    <property type="molecule type" value="Genomic_DNA"/>
</dbReference>
<evidence type="ECO:0000313" key="2">
    <source>
        <dbReference type="EMBL" id="CAJ1587519.1"/>
    </source>
</evidence>
<feature type="region of interest" description="Disordered" evidence="1">
    <location>
        <begin position="61"/>
        <end position="84"/>
    </location>
</feature>
<name>A0ABN9P5F0_9MYCO</name>
<feature type="compositionally biased region" description="Polar residues" evidence="1">
    <location>
        <begin position="73"/>
        <end position="84"/>
    </location>
</feature>
<protein>
    <recommendedName>
        <fullName evidence="4">Oxidoreductase</fullName>
    </recommendedName>
</protein>
<dbReference type="RefSeq" id="WP_316513263.1">
    <property type="nucleotide sequence ID" value="NZ_OY726395.1"/>
</dbReference>
<gene>
    <name evidence="2" type="ORF">MU0050_004841</name>
</gene>
<evidence type="ECO:0008006" key="4">
    <source>
        <dbReference type="Google" id="ProtNLM"/>
    </source>
</evidence>
<evidence type="ECO:0000256" key="1">
    <source>
        <dbReference type="SAM" id="MobiDB-lite"/>
    </source>
</evidence>
<evidence type="ECO:0000313" key="3">
    <source>
        <dbReference type="Proteomes" id="UP001190466"/>
    </source>
</evidence>